<dbReference type="Proteomes" id="UP001212841">
    <property type="component" value="Unassembled WGS sequence"/>
</dbReference>
<organism evidence="1 2">
    <name type="scientific">Rhizophlyctis rosea</name>
    <dbReference type="NCBI Taxonomy" id="64517"/>
    <lineage>
        <taxon>Eukaryota</taxon>
        <taxon>Fungi</taxon>
        <taxon>Fungi incertae sedis</taxon>
        <taxon>Chytridiomycota</taxon>
        <taxon>Chytridiomycota incertae sedis</taxon>
        <taxon>Chytridiomycetes</taxon>
        <taxon>Rhizophlyctidales</taxon>
        <taxon>Rhizophlyctidaceae</taxon>
        <taxon>Rhizophlyctis</taxon>
    </lineage>
</organism>
<name>A0AAD5S6V8_9FUNG</name>
<gene>
    <name evidence="1" type="ORF">HK097_006637</name>
</gene>
<keyword evidence="2" id="KW-1185">Reference proteome</keyword>
<feature type="non-terminal residue" evidence="1">
    <location>
        <position position="272"/>
    </location>
</feature>
<dbReference type="AlphaFoldDB" id="A0AAD5S6V8"/>
<reference evidence="1" key="1">
    <citation type="submission" date="2020-05" db="EMBL/GenBank/DDBJ databases">
        <title>Phylogenomic resolution of chytrid fungi.</title>
        <authorList>
            <person name="Stajich J.E."/>
            <person name="Amses K."/>
            <person name="Simmons R."/>
            <person name="Seto K."/>
            <person name="Myers J."/>
            <person name="Bonds A."/>
            <person name="Quandt C.A."/>
            <person name="Barry K."/>
            <person name="Liu P."/>
            <person name="Grigoriev I."/>
            <person name="Longcore J.E."/>
            <person name="James T.Y."/>
        </authorList>
    </citation>
    <scope>NUCLEOTIDE SEQUENCE</scope>
    <source>
        <strain evidence="1">JEL0318</strain>
    </source>
</reference>
<accession>A0AAD5S6V8</accession>
<dbReference type="EMBL" id="JADGJD010003109">
    <property type="protein sequence ID" value="KAJ3025627.1"/>
    <property type="molecule type" value="Genomic_DNA"/>
</dbReference>
<protein>
    <submittedName>
        <fullName evidence="1">Uncharacterized protein</fullName>
    </submittedName>
</protein>
<proteinExistence type="predicted"/>
<evidence type="ECO:0000313" key="1">
    <source>
        <dbReference type="EMBL" id="KAJ3025627.1"/>
    </source>
</evidence>
<evidence type="ECO:0000313" key="2">
    <source>
        <dbReference type="Proteomes" id="UP001212841"/>
    </source>
</evidence>
<sequence>MRQDHPLRYCPSRKADVGCGGEWERAEGRLRRVSLEVGEVGRRFKMDSSTITGRSGADVMAELVKIYESARDGGKEEEGPRVCSHEDEVKYVMSLIGNVLRVPALLERQLQNPYAFRYQPDLMILTEVVPWMFVSSAVLELKPERTAKALQQGLTQAFQSLLYTTAESFAHIQSIAISNPTPTSRDSPTSDATLPSNYMNTYFLYGTIAQDWATLHLINGQDLITLYRSLLHDRDIPNNVESIALALPDGRSFETRDGVFNPIWNLSKEADR</sequence>
<comment type="caution">
    <text evidence="1">The sequence shown here is derived from an EMBL/GenBank/DDBJ whole genome shotgun (WGS) entry which is preliminary data.</text>
</comment>